<dbReference type="OrthoDB" id="2380852at2759"/>
<evidence type="ECO:0000313" key="3">
    <source>
        <dbReference type="Proteomes" id="UP001153678"/>
    </source>
</evidence>
<feature type="non-terminal residue" evidence="2">
    <location>
        <position position="128"/>
    </location>
</feature>
<dbReference type="Proteomes" id="UP001153678">
    <property type="component" value="Unassembled WGS sequence"/>
</dbReference>
<reference evidence="2" key="1">
    <citation type="submission" date="2022-08" db="EMBL/GenBank/DDBJ databases">
        <authorList>
            <person name="Kallberg Y."/>
            <person name="Tangrot J."/>
            <person name="Rosling A."/>
        </authorList>
    </citation>
    <scope>NUCLEOTIDE SEQUENCE</scope>
    <source>
        <strain evidence="2">Wild A</strain>
    </source>
</reference>
<feature type="compositionally biased region" description="Polar residues" evidence="1">
    <location>
        <begin position="96"/>
        <end position="110"/>
    </location>
</feature>
<gene>
    <name evidence="2" type="ORF">FWILDA_LOCUS13143</name>
</gene>
<accession>A0A9W4WUB9</accession>
<keyword evidence="3" id="KW-1185">Reference proteome</keyword>
<evidence type="ECO:0000313" key="2">
    <source>
        <dbReference type="EMBL" id="CAI2187564.1"/>
    </source>
</evidence>
<proteinExistence type="predicted"/>
<feature type="region of interest" description="Disordered" evidence="1">
    <location>
        <begin position="96"/>
        <end position="128"/>
    </location>
</feature>
<dbReference type="EMBL" id="CAMKVN010004699">
    <property type="protein sequence ID" value="CAI2187564.1"/>
    <property type="molecule type" value="Genomic_DNA"/>
</dbReference>
<comment type="caution">
    <text evidence="2">The sequence shown here is derived from an EMBL/GenBank/DDBJ whole genome shotgun (WGS) entry which is preliminary data.</text>
</comment>
<protein>
    <submittedName>
        <fullName evidence="2">12846_t:CDS:1</fullName>
    </submittedName>
</protein>
<name>A0A9W4WUB9_9GLOM</name>
<sequence>EKKRVELMNLKKLGPKVIEKHPKAIYTSRALSSLISRSLNLSANSFNGALDNKFETLIQESRNEDFNELCINFYLLTSEYISKEYEFDMDTRSLLTMNAQPPNSITTPNTSKKRKNKEIEAQTQNYRK</sequence>
<evidence type="ECO:0000256" key="1">
    <source>
        <dbReference type="SAM" id="MobiDB-lite"/>
    </source>
</evidence>
<organism evidence="2 3">
    <name type="scientific">Funneliformis geosporum</name>
    <dbReference type="NCBI Taxonomy" id="1117311"/>
    <lineage>
        <taxon>Eukaryota</taxon>
        <taxon>Fungi</taxon>
        <taxon>Fungi incertae sedis</taxon>
        <taxon>Mucoromycota</taxon>
        <taxon>Glomeromycotina</taxon>
        <taxon>Glomeromycetes</taxon>
        <taxon>Glomerales</taxon>
        <taxon>Glomeraceae</taxon>
        <taxon>Funneliformis</taxon>
    </lineage>
</organism>
<dbReference type="AlphaFoldDB" id="A0A9W4WUB9"/>